<dbReference type="PANTHER" id="PTHR47791:SF4">
    <property type="entry name" value="(PUTATIVE SECRETED PROTEIN)-RELATED"/>
    <property type="match status" value="1"/>
</dbReference>
<accession>A0A929KU40</accession>
<dbReference type="InterPro" id="IPR008928">
    <property type="entry name" value="6-hairpin_glycosidase_sf"/>
</dbReference>
<protein>
    <submittedName>
        <fullName evidence="2">Glycoside hydrolase family 76</fullName>
    </submittedName>
</protein>
<comment type="caution">
    <text evidence="2">The sequence shown here is derived from an EMBL/GenBank/DDBJ whole genome shotgun (WGS) entry which is preliminary data.</text>
</comment>
<dbReference type="AlphaFoldDB" id="A0A929KU40"/>
<dbReference type="Proteomes" id="UP000622475">
    <property type="component" value="Unassembled WGS sequence"/>
</dbReference>
<gene>
    <name evidence="2" type="ORF">IRJ16_06780</name>
</gene>
<dbReference type="InterPro" id="IPR053169">
    <property type="entry name" value="MUG_Protein"/>
</dbReference>
<evidence type="ECO:0000313" key="3">
    <source>
        <dbReference type="Proteomes" id="UP000622475"/>
    </source>
</evidence>
<dbReference type="GO" id="GO:0016787">
    <property type="term" value="F:hydrolase activity"/>
    <property type="evidence" value="ECO:0007669"/>
    <property type="project" value="UniProtKB-KW"/>
</dbReference>
<dbReference type="Gene3D" id="1.50.10.20">
    <property type="match status" value="1"/>
</dbReference>
<dbReference type="RefSeq" id="WP_194110768.1">
    <property type="nucleotide sequence ID" value="NZ_JADFFL010000002.1"/>
</dbReference>
<sequence length="377" mass="43045">MMTNKIKGLGLVLFLSAMTGIASAQNTKGGVYTAALYAFDAAIQKNFYDKASNRYFVVLDPKERETKNGYLREYTYLWSYCALYQAANEMEKLNPKANLMEPIKKQMEEYWDPAPPVAGYSDYIMKLKPGQRYYDDNEWIGISALDSYVRTKKKSDLKLGKDMYDFILSGYDQVLGGGIYWVEGDKGSKNTCSNGPGALVALQLYQITKQKAYLDTAIKIVAWTDSKLRTPENLYWDNISTKAGNRIGKATFSYNTGTMLESYVYLYELTKDKKYLEQANIIADASLPFFYGKDKFRDGYWFNAVLLRGYQHLLKFNKDTKYIMGFKKCLDYALANEKHELGVFKTDKGGTQNLVEQGGMLEILARYAQMEQQGLLK</sequence>
<reference evidence="2" key="1">
    <citation type="submission" date="2020-10" db="EMBL/GenBank/DDBJ databases">
        <title>Mucilaginibacter mali sp. nov., isolated from rhizosphere soil of apple orchard.</title>
        <authorList>
            <person name="Lee J.-S."/>
            <person name="Kim H.S."/>
            <person name="Kim J.-S."/>
        </authorList>
    </citation>
    <scope>NUCLEOTIDE SEQUENCE</scope>
    <source>
        <strain evidence="2">KCTC 22746</strain>
    </source>
</reference>
<keyword evidence="2" id="KW-0378">Hydrolase</keyword>
<dbReference type="InterPro" id="IPR014512">
    <property type="entry name" value="O_gly_hydro"/>
</dbReference>
<proteinExistence type="predicted"/>
<name>A0A929KU40_9SPHI</name>
<feature type="signal peptide" evidence="1">
    <location>
        <begin position="1"/>
        <end position="24"/>
    </location>
</feature>
<dbReference type="PIRSF" id="PIRSF021505">
    <property type="entry name" value="O_gly_hdrol"/>
    <property type="match status" value="1"/>
</dbReference>
<dbReference type="GO" id="GO:0005975">
    <property type="term" value="P:carbohydrate metabolic process"/>
    <property type="evidence" value="ECO:0007669"/>
    <property type="project" value="InterPro"/>
</dbReference>
<dbReference type="InterPro" id="IPR005198">
    <property type="entry name" value="Glyco_hydro_76"/>
</dbReference>
<keyword evidence="3" id="KW-1185">Reference proteome</keyword>
<feature type="chain" id="PRO_5037365149" evidence="1">
    <location>
        <begin position="25"/>
        <end position="377"/>
    </location>
</feature>
<dbReference type="EMBL" id="JADFFL010000002">
    <property type="protein sequence ID" value="MBE9661584.1"/>
    <property type="molecule type" value="Genomic_DNA"/>
</dbReference>
<evidence type="ECO:0000313" key="2">
    <source>
        <dbReference type="EMBL" id="MBE9661584.1"/>
    </source>
</evidence>
<evidence type="ECO:0000256" key="1">
    <source>
        <dbReference type="SAM" id="SignalP"/>
    </source>
</evidence>
<dbReference type="PANTHER" id="PTHR47791">
    <property type="entry name" value="MEIOTICALLY UP-REGULATED GENE 191 PROTEIN"/>
    <property type="match status" value="1"/>
</dbReference>
<dbReference type="SUPFAM" id="SSF48208">
    <property type="entry name" value="Six-hairpin glycosidases"/>
    <property type="match status" value="1"/>
</dbReference>
<keyword evidence="1" id="KW-0732">Signal</keyword>
<organism evidence="2 3">
    <name type="scientific">Mucilaginibacter myungsuensis</name>
    <dbReference type="NCBI Taxonomy" id="649104"/>
    <lineage>
        <taxon>Bacteria</taxon>
        <taxon>Pseudomonadati</taxon>
        <taxon>Bacteroidota</taxon>
        <taxon>Sphingobacteriia</taxon>
        <taxon>Sphingobacteriales</taxon>
        <taxon>Sphingobacteriaceae</taxon>
        <taxon>Mucilaginibacter</taxon>
    </lineage>
</organism>
<dbReference type="Pfam" id="PF03663">
    <property type="entry name" value="Glyco_hydro_76"/>
    <property type="match status" value="1"/>
</dbReference>